<dbReference type="Pfam" id="PF13041">
    <property type="entry name" value="PPR_2"/>
    <property type="match status" value="2"/>
</dbReference>
<protein>
    <recommendedName>
        <fullName evidence="5">Pentacotripeptide-repeat region of PRORP domain-containing protein</fullName>
    </recommendedName>
</protein>
<dbReference type="FunFam" id="1.25.40.10:FF:001237">
    <property type="entry name" value="Pentatricopeptide repeat-containing protein"/>
    <property type="match status" value="2"/>
</dbReference>
<dbReference type="PROSITE" id="PS51375">
    <property type="entry name" value="PPR"/>
    <property type="match status" value="4"/>
</dbReference>
<sequence length="692" mass="78498">MATMSIRELLRFRSTIFIKPNRFHSPFYSTESKALTSILDSCRDIKGLFQIQARLITSGLFQNPFWVDRVLIHSSKFSNIDYTVSILRCIENPGTFRVNSVIRAYCFSSLHHQALVFYFKMRANGCFVPNSYTFVPLLSSCSKLGCSKSARKCHGQTIKFGVVNRLPIQNSLIHMYGCCGVFEFAINVLVEMSQRDIASWNSFINVCVKVWNLGLAHQLFDKMPKKNVISWNIMIKGYLKAGNPGCALKLFREMVKTGLMGNEKTVASVLSACSKSARLKEGRSVHGFLIKNSMKSNIIIDTALVNLYCNCQKVGLARRMFDKIRNRNRVCWNAMILGHCIHGNPKDGLKLFTDMVEETIISPDEITFVGILCACARAGSVPDGRNYFHQMINKFGIKPNFAHHWCMANLYVGVQLFQEAEDILRQMPDSAKDISSDSVLWANLLSSCRFSEGETVGERIATSLIAKEPKNFTYYQLLLNVYAVAGQWEDVTKVKQIMKEKGIERVAGCNLLDLKNIVHNLKVSEQWREGSVPDGRNYFHQMINKFGIKPNFAHHWCMANLYVGVQLFQEAEDILRQMPDSAKDISSDSVLWANLLSSCRFSEGETVGERIATSLIAKEPKNFTYYQLLLNVYAVAGQWEDVTKVKQIMKEKGIERVAGCNLLDLKNIVHNLKVSEQWREGMDQRDVKLAES</sequence>
<dbReference type="InterPro" id="IPR046960">
    <property type="entry name" value="PPR_At4g14850-like_plant"/>
</dbReference>
<name>A0A2P5X910_GOSBA</name>
<dbReference type="Proteomes" id="UP000239757">
    <property type="component" value="Unassembled WGS sequence"/>
</dbReference>
<dbReference type="AlphaFoldDB" id="A0A2P5X910"/>
<dbReference type="InterPro" id="IPR002885">
    <property type="entry name" value="PPR_rpt"/>
</dbReference>
<evidence type="ECO:0000256" key="1">
    <source>
        <dbReference type="ARBA" id="ARBA00022737"/>
    </source>
</evidence>
<dbReference type="Pfam" id="PF01535">
    <property type="entry name" value="PPR"/>
    <property type="match status" value="2"/>
</dbReference>
<evidence type="ECO:0000256" key="2">
    <source>
        <dbReference type="PROSITE-ProRule" id="PRU00708"/>
    </source>
</evidence>
<dbReference type="PANTHER" id="PTHR47926">
    <property type="entry name" value="PENTATRICOPEPTIDE REPEAT-CONTAINING PROTEIN"/>
    <property type="match status" value="1"/>
</dbReference>
<dbReference type="Gene3D" id="1.25.40.10">
    <property type="entry name" value="Tetratricopeptide repeat domain"/>
    <property type="match status" value="5"/>
</dbReference>
<evidence type="ECO:0000313" key="3">
    <source>
        <dbReference type="EMBL" id="PPR99815.1"/>
    </source>
</evidence>
<feature type="repeat" description="PPR" evidence="2">
    <location>
        <begin position="471"/>
        <end position="505"/>
    </location>
</feature>
<dbReference type="InterPro" id="IPR011990">
    <property type="entry name" value="TPR-like_helical_dom_sf"/>
</dbReference>
<organism evidence="3 4">
    <name type="scientific">Gossypium barbadense</name>
    <name type="common">Sea Island cotton</name>
    <name type="synonym">Hibiscus barbadensis</name>
    <dbReference type="NCBI Taxonomy" id="3634"/>
    <lineage>
        <taxon>Eukaryota</taxon>
        <taxon>Viridiplantae</taxon>
        <taxon>Streptophyta</taxon>
        <taxon>Embryophyta</taxon>
        <taxon>Tracheophyta</taxon>
        <taxon>Spermatophyta</taxon>
        <taxon>Magnoliopsida</taxon>
        <taxon>eudicotyledons</taxon>
        <taxon>Gunneridae</taxon>
        <taxon>Pentapetalae</taxon>
        <taxon>rosids</taxon>
        <taxon>malvids</taxon>
        <taxon>Malvales</taxon>
        <taxon>Malvaceae</taxon>
        <taxon>Malvoideae</taxon>
        <taxon>Gossypium</taxon>
    </lineage>
</organism>
<dbReference type="GO" id="GO:0003723">
    <property type="term" value="F:RNA binding"/>
    <property type="evidence" value="ECO:0007669"/>
    <property type="project" value="InterPro"/>
</dbReference>
<dbReference type="OrthoDB" id="1868351at2759"/>
<feature type="repeat" description="PPR" evidence="2">
    <location>
        <begin position="328"/>
        <end position="362"/>
    </location>
</feature>
<evidence type="ECO:0008006" key="5">
    <source>
        <dbReference type="Google" id="ProtNLM"/>
    </source>
</evidence>
<accession>A0A2P5X910</accession>
<evidence type="ECO:0000313" key="4">
    <source>
        <dbReference type="Proteomes" id="UP000239757"/>
    </source>
</evidence>
<dbReference type="Pfam" id="PF20431">
    <property type="entry name" value="E_motif"/>
    <property type="match status" value="2"/>
</dbReference>
<keyword evidence="1" id="KW-0677">Repeat</keyword>
<proteinExistence type="predicted"/>
<reference evidence="3 4" key="1">
    <citation type="submission" date="2015-01" db="EMBL/GenBank/DDBJ databases">
        <title>Genome of allotetraploid Gossypium barbadense reveals genomic plasticity and fiber elongation in cotton evolution.</title>
        <authorList>
            <person name="Chen X."/>
            <person name="Liu X."/>
            <person name="Zhao B."/>
            <person name="Zheng H."/>
            <person name="Hu Y."/>
            <person name="Lu G."/>
            <person name="Yang C."/>
            <person name="Chen J."/>
            <person name="Shan C."/>
            <person name="Zhang L."/>
            <person name="Zhou Y."/>
            <person name="Wang L."/>
            <person name="Guo W."/>
            <person name="Bai Y."/>
            <person name="Ruan J."/>
            <person name="Shangguan X."/>
            <person name="Mao Y."/>
            <person name="Jiang J."/>
            <person name="Zhu Y."/>
            <person name="Lei J."/>
            <person name="Kang H."/>
            <person name="Chen S."/>
            <person name="He X."/>
            <person name="Wang R."/>
            <person name="Wang Y."/>
            <person name="Chen J."/>
            <person name="Wang L."/>
            <person name="Yu S."/>
            <person name="Wang B."/>
            <person name="Wei J."/>
            <person name="Song S."/>
            <person name="Lu X."/>
            <person name="Gao Z."/>
            <person name="Gu W."/>
            <person name="Deng X."/>
            <person name="Ma D."/>
            <person name="Wang S."/>
            <person name="Liang W."/>
            <person name="Fang L."/>
            <person name="Cai C."/>
            <person name="Zhu X."/>
            <person name="Zhou B."/>
            <person name="Zhang Y."/>
            <person name="Chen Z."/>
            <person name="Xu S."/>
            <person name="Zhu R."/>
            <person name="Wang S."/>
            <person name="Zhang T."/>
            <person name="Zhao G."/>
        </authorList>
    </citation>
    <scope>NUCLEOTIDE SEQUENCE [LARGE SCALE GENOMIC DNA]</scope>
    <source>
        <strain evidence="4">cv. Xinhai21</strain>
        <tissue evidence="3">Leaf</tissue>
    </source>
</reference>
<dbReference type="EMBL" id="KZ665430">
    <property type="protein sequence ID" value="PPR99815.1"/>
    <property type="molecule type" value="Genomic_DNA"/>
</dbReference>
<dbReference type="GO" id="GO:0009451">
    <property type="term" value="P:RNA modification"/>
    <property type="evidence" value="ECO:0007669"/>
    <property type="project" value="InterPro"/>
</dbReference>
<feature type="repeat" description="PPR" evidence="2">
    <location>
        <begin position="622"/>
        <end position="656"/>
    </location>
</feature>
<dbReference type="PANTHER" id="PTHR47926:SF365">
    <property type="entry name" value="DYW DOMAIN-CONTAINING PROTEIN"/>
    <property type="match status" value="1"/>
</dbReference>
<dbReference type="InterPro" id="IPR046848">
    <property type="entry name" value="E_motif"/>
</dbReference>
<dbReference type="NCBIfam" id="TIGR00756">
    <property type="entry name" value="PPR"/>
    <property type="match status" value="3"/>
</dbReference>
<feature type="repeat" description="PPR" evidence="2">
    <location>
        <begin position="227"/>
        <end position="261"/>
    </location>
</feature>
<gene>
    <name evidence="3" type="ORF">GOBAR_AA20870</name>
</gene>